<protein>
    <recommendedName>
        <fullName evidence="2">NAD-dependent epimerase/dehydratase domain-containing protein</fullName>
    </recommendedName>
</protein>
<evidence type="ECO:0000259" key="2">
    <source>
        <dbReference type="Pfam" id="PF01370"/>
    </source>
</evidence>
<accession>X0XIC0</accession>
<dbReference type="AlphaFoldDB" id="X0XIC0"/>
<sequence>MKKVLITGVAGMIGSHLLDALLKDNRYKVIGIDSLYFGQIENIRHNFNNSNFKFHNVNVTDFEALKNLGKDIDIIVHLAAVKKIGEADPGTPTLKVNYKGTENILEIAKKFGSKVIFASTSDVYGMSPDLPFREDGNLLLGPSMIKRWSYAVSKLNGEQLTFAYYKDHGIPMVILRYFGGFSPRSSFMWSGGHIPIFINKILNDEEVTIHG</sequence>
<dbReference type="Pfam" id="PF01370">
    <property type="entry name" value="Epimerase"/>
    <property type="match status" value="1"/>
</dbReference>
<gene>
    <name evidence="3" type="ORF">S01H1_72590</name>
</gene>
<dbReference type="SUPFAM" id="SSF51735">
    <property type="entry name" value="NAD(P)-binding Rossmann-fold domains"/>
    <property type="match status" value="1"/>
</dbReference>
<dbReference type="InterPro" id="IPR036291">
    <property type="entry name" value="NAD(P)-bd_dom_sf"/>
</dbReference>
<dbReference type="EMBL" id="BARS01048429">
    <property type="protein sequence ID" value="GAG36403.1"/>
    <property type="molecule type" value="Genomic_DNA"/>
</dbReference>
<dbReference type="Gene3D" id="3.40.50.720">
    <property type="entry name" value="NAD(P)-binding Rossmann-like Domain"/>
    <property type="match status" value="1"/>
</dbReference>
<name>X0XIC0_9ZZZZ</name>
<evidence type="ECO:0000256" key="1">
    <source>
        <dbReference type="ARBA" id="ARBA00007637"/>
    </source>
</evidence>
<dbReference type="InterPro" id="IPR001509">
    <property type="entry name" value="Epimerase_deHydtase"/>
</dbReference>
<comment type="caution">
    <text evidence="3">The sequence shown here is derived from an EMBL/GenBank/DDBJ whole genome shotgun (WGS) entry which is preliminary data.</text>
</comment>
<reference evidence="3" key="1">
    <citation type="journal article" date="2014" name="Front. Microbiol.">
        <title>High frequency of phylogenetically diverse reductive dehalogenase-homologous genes in deep subseafloor sedimentary metagenomes.</title>
        <authorList>
            <person name="Kawai M."/>
            <person name="Futagami T."/>
            <person name="Toyoda A."/>
            <person name="Takaki Y."/>
            <person name="Nishi S."/>
            <person name="Hori S."/>
            <person name="Arai W."/>
            <person name="Tsubouchi T."/>
            <person name="Morono Y."/>
            <person name="Uchiyama I."/>
            <person name="Ito T."/>
            <person name="Fujiyama A."/>
            <person name="Inagaki F."/>
            <person name="Takami H."/>
        </authorList>
    </citation>
    <scope>NUCLEOTIDE SEQUENCE</scope>
    <source>
        <strain evidence="3">Expedition CK06-06</strain>
    </source>
</reference>
<evidence type="ECO:0000313" key="3">
    <source>
        <dbReference type="EMBL" id="GAG36403.1"/>
    </source>
</evidence>
<organism evidence="3">
    <name type="scientific">marine sediment metagenome</name>
    <dbReference type="NCBI Taxonomy" id="412755"/>
    <lineage>
        <taxon>unclassified sequences</taxon>
        <taxon>metagenomes</taxon>
        <taxon>ecological metagenomes</taxon>
    </lineage>
</organism>
<proteinExistence type="inferred from homology"/>
<comment type="similarity">
    <text evidence="1">Belongs to the NAD(P)-dependent epimerase/dehydratase family.</text>
</comment>
<feature type="domain" description="NAD-dependent epimerase/dehydratase" evidence="2">
    <location>
        <begin position="4"/>
        <end position="210"/>
    </location>
</feature>
<dbReference type="PANTHER" id="PTHR43000">
    <property type="entry name" value="DTDP-D-GLUCOSE 4,6-DEHYDRATASE-RELATED"/>
    <property type="match status" value="1"/>
</dbReference>
<feature type="non-terminal residue" evidence="3">
    <location>
        <position position="211"/>
    </location>
</feature>